<keyword evidence="2" id="KW-1185">Reference proteome</keyword>
<evidence type="ECO:0000313" key="2">
    <source>
        <dbReference type="Proteomes" id="UP000249340"/>
    </source>
</evidence>
<organism evidence="1 2">
    <name type="scientific">Peterkaempfera bronchialis</name>
    <dbReference type="NCBI Taxonomy" id="2126346"/>
    <lineage>
        <taxon>Bacteria</taxon>
        <taxon>Bacillati</taxon>
        <taxon>Actinomycetota</taxon>
        <taxon>Actinomycetes</taxon>
        <taxon>Kitasatosporales</taxon>
        <taxon>Streptomycetaceae</taxon>
        <taxon>Peterkaempfera</taxon>
    </lineage>
</organism>
<dbReference type="OrthoDB" id="4208495at2"/>
<evidence type="ECO:0008006" key="3">
    <source>
        <dbReference type="Google" id="ProtNLM"/>
    </source>
</evidence>
<gene>
    <name evidence="1" type="ORF">C7M71_010010</name>
</gene>
<protein>
    <recommendedName>
        <fullName evidence="3">Roadblock/LAMTOR2 domain-containing protein</fullName>
    </recommendedName>
</protein>
<reference evidence="2" key="1">
    <citation type="submission" date="2018-07" db="EMBL/GenBank/DDBJ databases">
        <title>Streptacidiphilus bronchialis DSM 106435 chromosome.</title>
        <authorList>
            <person name="Batra D."/>
            <person name="Gulvik C.A."/>
        </authorList>
    </citation>
    <scope>NUCLEOTIDE SEQUENCE [LARGE SCALE GENOMIC DNA]</scope>
    <source>
        <strain evidence="2">DSM 106435</strain>
    </source>
</reference>
<dbReference type="Proteomes" id="UP000249340">
    <property type="component" value="Chromosome"/>
</dbReference>
<dbReference type="AlphaFoldDB" id="A0A345SVG2"/>
<evidence type="ECO:0000313" key="1">
    <source>
        <dbReference type="EMBL" id="AXI77717.1"/>
    </source>
</evidence>
<accession>A0A345SVG2</accession>
<dbReference type="KEGG" id="stri:C7M71_010010"/>
<dbReference type="RefSeq" id="WP_111494797.1">
    <property type="nucleotide sequence ID" value="NZ_CP031264.1"/>
</dbReference>
<sequence>MQTLEASLSEILGSPGVIGAALVDAVTGLTYCTVGDRAAVGDGTELAELANLIADSFNEAGVTGELESVVVTSQRHCHITHMVPRQGDALLLTAAVDRERTNLALALRQLADHTRTVLR</sequence>
<dbReference type="EMBL" id="CP031264">
    <property type="protein sequence ID" value="AXI77717.1"/>
    <property type="molecule type" value="Genomic_DNA"/>
</dbReference>
<name>A0A345SVG2_9ACTN</name>
<proteinExistence type="predicted"/>